<feature type="transmembrane region" description="Helical" evidence="1">
    <location>
        <begin position="145"/>
        <end position="161"/>
    </location>
</feature>
<feature type="transmembrane region" description="Helical" evidence="1">
    <location>
        <begin position="461"/>
        <end position="480"/>
    </location>
</feature>
<accession>A0ABR6L0D9</accession>
<evidence type="ECO:0000313" key="4">
    <source>
        <dbReference type="Proteomes" id="UP000539538"/>
    </source>
</evidence>
<sequence length="674" mass="70978">MIDVFVTSLQNLLTLHHLSYMMIGVAIGLVVGILPALGGIAGMSLLLPFVYGMEPTAAIAMMVGLLAVIPTSDTFSCILMGIPGSSASQATVLDGFPLARKGEAARALSASFSASMIGGLFGALCLTAIVIVARPLILSFTSAELFMLAIFGLSMVGVLSGSSLAKGVAACALGLAFGAIGTAPANGGERMTFDSLYLMSGLEITIIGLGIFALPEVLDLLRGQTSISSTGKLGQGWLTGVRDTWREKWLTLRCATIGACVGLMPGLGGSVSDWISYGHTVQSAKDKSQFGKGDIRGVIGPEAANNSCAGGNLIPTLLFGIPGSGSMAIFLAAMILIGLQPGPGMADPKRDLDLTYTVVWTLALANVVGTAACIALSPSIARLTTIRFVLFAPFMILIIVFGAFQSTRSFEDILALLVIALTGIFLKRFGWPRPAFLIGFVLAGQVETYFYQAVQFYGYGFPLRPIAVAIALITIASLWFTSRSRQAPKEETVPGGITTDIDFEREEDETAAAKNLWPQVIFTAVTFGFFIFTIAEGAQNSFLDAVFPVSVGIVGLLTAAFVLFWQVRGATGRGPAGTVNFDLDDGASSGSLWRFVGWLVGFVIAIGLLGFTLALVGFFLTFLKVVAKSSWLQASVLTAAAVGLVLVLTSILNMNLPGGLLQHYFYSQLVWPLR</sequence>
<feature type="transmembrane region" description="Helical" evidence="1">
    <location>
        <begin position="167"/>
        <end position="184"/>
    </location>
</feature>
<comment type="caution">
    <text evidence="3">The sequence shown here is derived from an EMBL/GenBank/DDBJ whole genome shotgun (WGS) entry which is preliminary data.</text>
</comment>
<proteinExistence type="predicted"/>
<organism evidence="3 4">
    <name type="scientific">Aminobacter niigataensis</name>
    <dbReference type="NCBI Taxonomy" id="83265"/>
    <lineage>
        <taxon>Bacteria</taxon>
        <taxon>Pseudomonadati</taxon>
        <taxon>Pseudomonadota</taxon>
        <taxon>Alphaproteobacteria</taxon>
        <taxon>Hyphomicrobiales</taxon>
        <taxon>Phyllobacteriaceae</taxon>
        <taxon>Aminobacter</taxon>
    </lineage>
</organism>
<feature type="transmembrane region" description="Helical" evidence="1">
    <location>
        <begin position="386"/>
        <end position="404"/>
    </location>
</feature>
<feature type="transmembrane region" description="Helical" evidence="1">
    <location>
        <begin position="196"/>
        <end position="214"/>
    </location>
</feature>
<dbReference type="PANTHER" id="PTHR35342">
    <property type="entry name" value="TRICARBOXYLIC TRANSPORT PROTEIN"/>
    <property type="match status" value="1"/>
</dbReference>
<feature type="transmembrane region" description="Helical" evidence="1">
    <location>
        <begin position="59"/>
        <end position="82"/>
    </location>
</feature>
<dbReference type="Proteomes" id="UP000539538">
    <property type="component" value="Unassembled WGS sequence"/>
</dbReference>
<evidence type="ECO:0000259" key="2">
    <source>
        <dbReference type="Pfam" id="PF01970"/>
    </source>
</evidence>
<name>A0ABR6L0D9_9HYPH</name>
<evidence type="ECO:0000256" key="1">
    <source>
        <dbReference type="SAM" id="Phobius"/>
    </source>
</evidence>
<keyword evidence="1" id="KW-1133">Transmembrane helix</keyword>
<reference evidence="3 4" key="1">
    <citation type="submission" date="2020-08" db="EMBL/GenBank/DDBJ databases">
        <title>Genomic Encyclopedia of Type Strains, Phase IV (KMG-IV): sequencing the most valuable type-strain genomes for metagenomic binning, comparative biology and taxonomic classification.</title>
        <authorList>
            <person name="Goeker M."/>
        </authorList>
    </citation>
    <scope>NUCLEOTIDE SEQUENCE [LARGE SCALE GENOMIC DNA]</scope>
    <source>
        <strain evidence="3 4">DSM 7050</strain>
    </source>
</reference>
<dbReference type="RefSeq" id="WP_343061707.1">
    <property type="nucleotide sequence ID" value="NZ_BAAAVZ010000033.1"/>
</dbReference>
<feature type="transmembrane region" description="Helical" evidence="1">
    <location>
        <begin position="20"/>
        <end position="47"/>
    </location>
</feature>
<gene>
    <name evidence="3" type="ORF">GGQ99_002023</name>
</gene>
<keyword evidence="1" id="KW-0472">Membrane</keyword>
<feature type="transmembrane region" description="Helical" evidence="1">
    <location>
        <begin position="435"/>
        <end position="454"/>
    </location>
</feature>
<dbReference type="Pfam" id="PF01970">
    <property type="entry name" value="TctA"/>
    <property type="match status" value="1"/>
</dbReference>
<feature type="transmembrane region" description="Helical" evidence="1">
    <location>
        <begin position="358"/>
        <end position="380"/>
    </location>
</feature>
<evidence type="ECO:0000313" key="3">
    <source>
        <dbReference type="EMBL" id="MBB4650268.1"/>
    </source>
</evidence>
<feature type="transmembrane region" description="Helical" evidence="1">
    <location>
        <begin position="542"/>
        <end position="565"/>
    </location>
</feature>
<dbReference type="EMBL" id="JACHOT010000002">
    <property type="protein sequence ID" value="MBB4650268.1"/>
    <property type="molecule type" value="Genomic_DNA"/>
</dbReference>
<feature type="transmembrane region" description="Helical" evidence="1">
    <location>
        <begin position="516"/>
        <end position="535"/>
    </location>
</feature>
<feature type="domain" description="DUF112" evidence="2">
    <location>
        <begin position="18"/>
        <end position="437"/>
    </location>
</feature>
<dbReference type="InterPro" id="IPR002823">
    <property type="entry name" value="DUF112_TM"/>
</dbReference>
<dbReference type="PANTHER" id="PTHR35342:SF1">
    <property type="entry name" value="BLR4373 PROTEIN"/>
    <property type="match status" value="1"/>
</dbReference>
<feature type="transmembrane region" description="Helical" evidence="1">
    <location>
        <begin position="630"/>
        <end position="652"/>
    </location>
</feature>
<protein>
    <submittedName>
        <fullName evidence="3">TctA family transporter</fullName>
    </submittedName>
</protein>
<keyword evidence="1" id="KW-0812">Transmembrane</keyword>
<feature type="transmembrane region" description="Helical" evidence="1">
    <location>
        <begin position="112"/>
        <end position="133"/>
    </location>
</feature>
<feature type="transmembrane region" description="Helical" evidence="1">
    <location>
        <begin position="595"/>
        <end position="623"/>
    </location>
</feature>
<keyword evidence="4" id="KW-1185">Reference proteome</keyword>
<feature type="transmembrane region" description="Helical" evidence="1">
    <location>
        <begin position="317"/>
        <end position="337"/>
    </location>
</feature>